<evidence type="ECO:0000313" key="3">
    <source>
        <dbReference type="Proteomes" id="UP001500929"/>
    </source>
</evidence>
<dbReference type="Proteomes" id="UP001500929">
    <property type="component" value="Unassembled WGS sequence"/>
</dbReference>
<name>A0ABN3DQT7_9MICO</name>
<evidence type="ECO:0000256" key="1">
    <source>
        <dbReference type="SAM" id="MobiDB-lite"/>
    </source>
</evidence>
<keyword evidence="3" id="KW-1185">Reference proteome</keyword>
<gene>
    <name evidence="2" type="ORF">GCM10009851_25800</name>
</gene>
<dbReference type="RefSeq" id="WP_259480950.1">
    <property type="nucleotide sequence ID" value="NZ_BAAAQY010000007.1"/>
</dbReference>
<feature type="region of interest" description="Disordered" evidence="1">
    <location>
        <begin position="1"/>
        <end position="21"/>
    </location>
</feature>
<organism evidence="2 3">
    <name type="scientific">Herbiconiux moechotypicola</name>
    <dbReference type="NCBI Taxonomy" id="637393"/>
    <lineage>
        <taxon>Bacteria</taxon>
        <taxon>Bacillati</taxon>
        <taxon>Actinomycetota</taxon>
        <taxon>Actinomycetes</taxon>
        <taxon>Micrococcales</taxon>
        <taxon>Microbacteriaceae</taxon>
        <taxon>Herbiconiux</taxon>
    </lineage>
</organism>
<reference evidence="2 3" key="1">
    <citation type="journal article" date="2019" name="Int. J. Syst. Evol. Microbiol.">
        <title>The Global Catalogue of Microorganisms (GCM) 10K type strain sequencing project: providing services to taxonomists for standard genome sequencing and annotation.</title>
        <authorList>
            <consortium name="The Broad Institute Genomics Platform"/>
            <consortium name="The Broad Institute Genome Sequencing Center for Infectious Disease"/>
            <person name="Wu L."/>
            <person name="Ma J."/>
        </authorList>
    </citation>
    <scope>NUCLEOTIDE SEQUENCE [LARGE SCALE GENOMIC DNA]</scope>
    <source>
        <strain evidence="2 3">JCM 16117</strain>
    </source>
</reference>
<evidence type="ECO:0000313" key="2">
    <source>
        <dbReference type="EMBL" id="GAA2239356.1"/>
    </source>
</evidence>
<dbReference type="EMBL" id="BAAAQY010000007">
    <property type="protein sequence ID" value="GAA2239356.1"/>
    <property type="molecule type" value="Genomic_DNA"/>
</dbReference>
<protein>
    <recommendedName>
        <fullName evidence="4">Lipoprotein</fullName>
    </recommendedName>
</protein>
<comment type="caution">
    <text evidence="2">The sequence shown here is derived from an EMBL/GenBank/DDBJ whole genome shotgun (WGS) entry which is preliminary data.</text>
</comment>
<proteinExistence type="predicted"/>
<feature type="region of interest" description="Disordered" evidence="1">
    <location>
        <begin position="65"/>
        <end position="90"/>
    </location>
</feature>
<evidence type="ECO:0008006" key="4">
    <source>
        <dbReference type="Google" id="ProtNLM"/>
    </source>
</evidence>
<accession>A0ABN3DQT7</accession>
<sequence length="239" mass="24311">MRARGRIAGSGRNARSGQFAGPARAGLPTRVALAGAALAALLAVSGCTGSDPAPEPTVTVTVTASPTAEPTPTEAPAPDPDAFDPSDQGTWLIDWTGVGPLKLGETLADVEADLPHPPETCRAGVDTYVLGGIAYTAVSGIDESDPSAPVVVVRMLTVDGFDASAAQPRTETGIGLGSTLDELTAAYPELESYEGPRGETVYRLAADGRTINFELLGTNTVQIISVVEGTGVASEYCGA</sequence>